<dbReference type="Gene3D" id="3.30.70.270">
    <property type="match status" value="1"/>
</dbReference>
<dbReference type="NCBIfam" id="TIGR00254">
    <property type="entry name" value="GGDEF"/>
    <property type="match status" value="1"/>
</dbReference>
<dbReference type="OrthoDB" id="7323245at2"/>
<keyword evidence="3" id="KW-0175">Coiled coil</keyword>
<dbReference type="CDD" id="cd01949">
    <property type="entry name" value="GGDEF"/>
    <property type="match status" value="1"/>
</dbReference>
<dbReference type="AlphaFoldDB" id="A0A292YHD3"/>
<organism evidence="5 6">
    <name type="scientific">Lebetimonas natsushimae</name>
    <dbReference type="NCBI Taxonomy" id="1936991"/>
    <lineage>
        <taxon>Bacteria</taxon>
        <taxon>Pseudomonadati</taxon>
        <taxon>Campylobacterota</taxon>
        <taxon>Epsilonproteobacteria</taxon>
        <taxon>Nautiliales</taxon>
        <taxon>Nautiliaceae</taxon>
        <taxon>Lebetimonas</taxon>
    </lineage>
</organism>
<evidence type="ECO:0000313" key="6">
    <source>
        <dbReference type="Proteomes" id="UP000217944"/>
    </source>
</evidence>
<evidence type="ECO:0000259" key="4">
    <source>
        <dbReference type="PROSITE" id="PS50887"/>
    </source>
</evidence>
<dbReference type="InterPro" id="IPR050469">
    <property type="entry name" value="Diguanylate_Cyclase"/>
</dbReference>
<name>A0A292YHD3_9BACT</name>
<gene>
    <name evidence="5" type="ORF">LNAT_P1470</name>
</gene>
<reference evidence="5 6" key="1">
    <citation type="journal article" date="2017" name="Syst. Appl. Microbiol.">
        <title>Lebetimonas natsushimae sp. nov., a novel strictly anaerobic, moderately thermophilic chemoautotroph isolated from a deep-sea hydrothermal vent polychaete nest in the Mid-Okinawa Trough.</title>
        <authorList>
            <person name="Nagata R."/>
            <person name="Takaki Y."/>
            <person name="Tame A."/>
            <person name="Nunoura T."/>
            <person name="Muto H."/>
            <person name="Mino S."/>
            <person name="Sawayama S."/>
            <person name="Takai K."/>
            <person name="Nakagawa S."/>
        </authorList>
    </citation>
    <scope>NUCLEOTIDE SEQUENCE [LARGE SCALE GENOMIC DNA]</scope>
    <source>
        <strain evidence="5 6">HS1857</strain>
    </source>
</reference>
<dbReference type="Pfam" id="PF00990">
    <property type="entry name" value="GGDEF"/>
    <property type="match status" value="1"/>
</dbReference>
<dbReference type="RefSeq" id="WP_096260003.1">
    <property type="nucleotide sequence ID" value="NZ_BDME01000006.1"/>
</dbReference>
<dbReference type="EMBL" id="BDME01000006">
    <property type="protein sequence ID" value="GAX88175.1"/>
    <property type="molecule type" value="Genomic_DNA"/>
</dbReference>
<accession>A0A292YHD3</accession>
<dbReference type="PANTHER" id="PTHR45138:SF9">
    <property type="entry name" value="DIGUANYLATE CYCLASE DGCM-RELATED"/>
    <property type="match status" value="1"/>
</dbReference>
<dbReference type="GO" id="GO:0052621">
    <property type="term" value="F:diguanylate cyclase activity"/>
    <property type="evidence" value="ECO:0007669"/>
    <property type="project" value="UniProtKB-EC"/>
</dbReference>
<evidence type="ECO:0000256" key="1">
    <source>
        <dbReference type="ARBA" id="ARBA00012528"/>
    </source>
</evidence>
<feature type="domain" description="GGDEF" evidence="4">
    <location>
        <begin position="163"/>
        <end position="293"/>
    </location>
</feature>
<dbReference type="InterPro" id="IPR043128">
    <property type="entry name" value="Rev_trsase/Diguanyl_cyclase"/>
</dbReference>
<evidence type="ECO:0000256" key="2">
    <source>
        <dbReference type="ARBA" id="ARBA00034247"/>
    </source>
</evidence>
<protein>
    <recommendedName>
        <fullName evidence="1">diguanylate cyclase</fullName>
        <ecNumber evidence="1">2.7.7.65</ecNumber>
    </recommendedName>
</protein>
<comment type="catalytic activity">
    <reaction evidence="2">
        <text>2 GTP = 3',3'-c-di-GMP + 2 diphosphate</text>
        <dbReference type="Rhea" id="RHEA:24898"/>
        <dbReference type="ChEBI" id="CHEBI:33019"/>
        <dbReference type="ChEBI" id="CHEBI:37565"/>
        <dbReference type="ChEBI" id="CHEBI:58805"/>
        <dbReference type="EC" id="2.7.7.65"/>
    </reaction>
</comment>
<keyword evidence="6" id="KW-1185">Reference proteome</keyword>
<dbReference type="FunFam" id="3.30.70.270:FF:000001">
    <property type="entry name" value="Diguanylate cyclase domain protein"/>
    <property type="match status" value="1"/>
</dbReference>
<dbReference type="InterPro" id="IPR000160">
    <property type="entry name" value="GGDEF_dom"/>
</dbReference>
<sequence length="293" mass="34020">MEEIIEKISEETINELKKAEKPAYPLYYKEVFVSLTREYKIFEQINPKLLCVDPSISENLINKTAETVKDIHKTSSDIKRESIKLLEDIEPVETDELKSLVIQYSSKLLEQINKMHEKISELETELEKAYKELLIDPLTKALNRKALEKELNEILEIGKEKDLDLALAVLDLDDFKKINDTYGHLIGDFVLKKVVDIIKRLLRKEHKIYRIGGDEFVILMNRIDLKIAEKVIDRIVSTISKTKMKYKDNLIDVTVSIGLTMHRKGDTIESIIRRADEAVYEAKKSRNKYAVKL</sequence>
<dbReference type="SUPFAM" id="SSF55073">
    <property type="entry name" value="Nucleotide cyclase"/>
    <property type="match status" value="1"/>
</dbReference>
<proteinExistence type="predicted"/>
<dbReference type="PANTHER" id="PTHR45138">
    <property type="entry name" value="REGULATORY COMPONENTS OF SENSORY TRANSDUCTION SYSTEM"/>
    <property type="match status" value="1"/>
</dbReference>
<evidence type="ECO:0000256" key="3">
    <source>
        <dbReference type="SAM" id="Coils"/>
    </source>
</evidence>
<evidence type="ECO:0000313" key="5">
    <source>
        <dbReference type="EMBL" id="GAX88175.1"/>
    </source>
</evidence>
<dbReference type="InterPro" id="IPR029787">
    <property type="entry name" value="Nucleotide_cyclase"/>
</dbReference>
<dbReference type="SMART" id="SM00267">
    <property type="entry name" value="GGDEF"/>
    <property type="match status" value="1"/>
</dbReference>
<feature type="coiled-coil region" evidence="3">
    <location>
        <begin position="105"/>
        <end position="132"/>
    </location>
</feature>
<comment type="caution">
    <text evidence="5">The sequence shown here is derived from an EMBL/GenBank/DDBJ whole genome shotgun (WGS) entry which is preliminary data.</text>
</comment>
<dbReference type="PROSITE" id="PS50887">
    <property type="entry name" value="GGDEF"/>
    <property type="match status" value="1"/>
</dbReference>
<dbReference type="EC" id="2.7.7.65" evidence="1"/>
<dbReference type="Proteomes" id="UP000217944">
    <property type="component" value="Unassembled WGS sequence"/>
</dbReference>